<feature type="compositionally biased region" description="Basic residues" evidence="4">
    <location>
        <begin position="14"/>
        <end position="25"/>
    </location>
</feature>
<dbReference type="EMBL" id="JANBTW010000077">
    <property type="protein sequence ID" value="KAJ2672769.1"/>
    <property type="molecule type" value="Genomic_DNA"/>
</dbReference>
<feature type="compositionally biased region" description="Polar residues" evidence="4">
    <location>
        <begin position="284"/>
        <end position="295"/>
    </location>
</feature>
<feature type="compositionally biased region" description="Low complexity" evidence="4">
    <location>
        <begin position="634"/>
        <end position="646"/>
    </location>
</feature>
<dbReference type="SUPFAM" id="SSF47923">
    <property type="entry name" value="Ypt/Rab-GAP domain of gyp1p"/>
    <property type="match status" value="2"/>
</dbReference>
<dbReference type="InterPro" id="IPR035969">
    <property type="entry name" value="Rab-GAP_TBC_sf"/>
</dbReference>
<feature type="compositionally biased region" description="Basic and acidic residues" evidence="4">
    <location>
        <begin position="538"/>
        <end position="552"/>
    </location>
</feature>
<feature type="compositionally biased region" description="Polar residues" evidence="4">
    <location>
        <begin position="134"/>
        <end position="146"/>
    </location>
</feature>
<dbReference type="GO" id="GO:0031267">
    <property type="term" value="F:small GTPase binding"/>
    <property type="evidence" value="ECO:0007669"/>
    <property type="project" value="TreeGrafter"/>
</dbReference>
<reference evidence="6" key="1">
    <citation type="submission" date="2022-07" db="EMBL/GenBank/DDBJ databases">
        <title>Phylogenomic reconstructions and comparative analyses of Kickxellomycotina fungi.</title>
        <authorList>
            <person name="Reynolds N.K."/>
            <person name="Stajich J.E."/>
            <person name="Barry K."/>
            <person name="Grigoriev I.V."/>
            <person name="Crous P."/>
            <person name="Smith M.E."/>
        </authorList>
    </citation>
    <scope>NUCLEOTIDE SEQUENCE</scope>
    <source>
        <strain evidence="6">NRRL 3115</strain>
    </source>
</reference>
<feature type="region of interest" description="Disordered" evidence="4">
    <location>
        <begin position="1"/>
        <end position="449"/>
    </location>
</feature>
<dbReference type="PANTHER" id="PTHR47219:SF9">
    <property type="entry name" value="GTPASE ACTIVATING PROTEIN AND CENTROSOME-ASSOCIATED, ISOFORM B"/>
    <property type="match status" value="1"/>
</dbReference>
<feature type="compositionally biased region" description="Basic and acidic residues" evidence="4">
    <location>
        <begin position="162"/>
        <end position="174"/>
    </location>
</feature>
<dbReference type="PANTHER" id="PTHR47219">
    <property type="entry name" value="RAB GTPASE-ACTIVATING PROTEIN 1-LIKE"/>
    <property type="match status" value="1"/>
</dbReference>
<dbReference type="Gene3D" id="1.10.10.750">
    <property type="entry name" value="Ypt/Rab-GAP domain of gyp1p, domain 1"/>
    <property type="match status" value="1"/>
</dbReference>
<keyword evidence="2 3" id="KW-0175">Coiled coil</keyword>
<dbReference type="FunFam" id="1.10.10.750:FF:000003">
    <property type="entry name" value="GTPase activating protein (Evi5)"/>
    <property type="match status" value="1"/>
</dbReference>
<comment type="caution">
    <text evidence="6">The sequence shown here is derived from an EMBL/GenBank/DDBJ whole genome shotgun (WGS) entry which is preliminary data.</text>
</comment>
<feature type="domain" description="Rab-GAP TBC" evidence="5">
    <location>
        <begin position="805"/>
        <end position="996"/>
    </location>
</feature>
<feature type="compositionally biased region" description="Basic and acidic residues" evidence="4">
    <location>
        <begin position="82"/>
        <end position="91"/>
    </location>
</feature>
<evidence type="ECO:0000256" key="3">
    <source>
        <dbReference type="SAM" id="Coils"/>
    </source>
</evidence>
<feature type="compositionally biased region" description="Polar residues" evidence="4">
    <location>
        <begin position="1"/>
        <end position="12"/>
    </location>
</feature>
<keyword evidence="1" id="KW-0343">GTPase activation</keyword>
<dbReference type="GO" id="GO:0005096">
    <property type="term" value="F:GTPase activator activity"/>
    <property type="evidence" value="ECO:0007669"/>
    <property type="project" value="UniProtKB-KW"/>
</dbReference>
<dbReference type="PROSITE" id="PS50086">
    <property type="entry name" value="TBC_RABGAP"/>
    <property type="match status" value="1"/>
</dbReference>
<dbReference type="Proteomes" id="UP001151518">
    <property type="component" value="Unassembled WGS sequence"/>
</dbReference>
<feature type="coiled-coil region" evidence="3">
    <location>
        <begin position="1059"/>
        <end position="1213"/>
    </location>
</feature>
<dbReference type="Gene3D" id="1.10.8.270">
    <property type="entry name" value="putative rabgap domain of human tbc1 domain family member 14 like domains"/>
    <property type="match status" value="1"/>
</dbReference>
<feature type="compositionally biased region" description="Low complexity" evidence="4">
    <location>
        <begin position="660"/>
        <end position="676"/>
    </location>
</feature>
<dbReference type="InterPro" id="IPR000195">
    <property type="entry name" value="Rab-GAP-TBC_dom"/>
</dbReference>
<dbReference type="AlphaFoldDB" id="A0A9W8G429"/>
<feature type="compositionally biased region" description="Low complexity" evidence="4">
    <location>
        <begin position="352"/>
        <end position="379"/>
    </location>
</feature>
<sequence>MTSLDTPASASTPKVKKSLRSKRLMRPVAPKSDDSQSPIPELPNAKDNAGLPTEHIEPESEPADKSSLDDFAPAESTITARSSEEFVEAKESPAPSSFSSPKTRAQAGSFGQANSEENPQDVVHDIIDLASPGDGQQASSADQPGNSADYDTFVPVSKHSAVSKDEEVSQERSLLDYFDQEQPDHRREAEQAPASPKEEESLVSVPIDTAPNTNNTATEPSELPSTADNKEDNAVGNLISPLTETPGPAEEEAASAHSPPGPDVSAAELESEHSKISSPPSPAPNTSGKESTLGRSASLRFNARATDNNALSPEGRRRPSEALSPGSASSKKSNRRSIMLTSFVPPVGMGASTSPSRSSSESQSETQQEQEQQQQQQSSDPAMANGVVEITIGGKTFKRSSMLDGQLAGAPGRRANRLSPELGMSSIRLRPSADVAESQATETKPSAKAALQSIGERIGVIKEDVGTPDWVKEVQRRKREAQERDEAEKRAGRTMTEAPLVELAEPQADIAAGHTRDTSASLAAIDDEDAPLTEIDLNAKDSDADEHLDKNKPLPALAPAPMPFTLPPVPEVHEHEHQTDLPSASARSIYRSLSASLGISQSADTRRDSSGSNNSRTAVAQQGALPTVPERQRSTSQTTSSPSSSQGGLFAAVSSFFGRSSTQQSAPPSASALTTPGINNGPPAMYSTGSSSSNVSRGTIEFPGMRPSHSDARPAQQAPSSKASLQAERGASEMDSLLHQLEAQNQQILKDNKARVFTRETLDKHAKADDESAQIDWDFWGNLINDYERVTRSDPRKLARLIYGGVPKAVRGTVWQIMSGARSDPALGSTFRHLMAQPASSEDAAHEKQIKHDLARTFPKLDYFRDSDGAGQEGLYNVLRVYARFDAEVGYCQGLSFVVGPMLLNMPDEDAFCVLVRLMYRYGLRGHFLPAMDDLRLRLYQFEHAFQETLPRLAAHFQHQGVEPTMYVSQWLMTMFAYRLPIELTFRLFDVVFAEGLDSLLRIAIAVLKRSQTRLLSLGFEAILQYLNDGPLFAFYSHAAPDMLVRDANQVTAVNSRYLQKLRRRYIEELDRLAEEEDEANRMRVENESLKQENVKLREAAQKLANTNSELNTTYREASGELERSKKEMGRLAQVIEELEGRLRLERVSAEESLREDMDVLGQKNVQLTVKNQQLEDSLQDMEAALIQIKLLYAESENQRELMTKKFDDLRRALH</sequence>
<dbReference type="FunFam" id="1.10.8.270:FF:000001">
    <property type="entry name" value="TBC1 domain family member 1"/>
    <property type="match status" value="1"/>
</dbReference>
<protein>
    <submittedName>
        <fullName evidence="6">GTPase-activating protein</fullName>
    </submittedName>
</protein>
<dbReference type="OrthoDB" id="295078at2759"/>
<evidence type="ECO:0000256" key="1">
    <source>
        <dbReference type="ARBA" id="ARBA00022468"/>
    </source>
</evidence>
<feature type="region of interest" description="Disordered" evidence="4">
    <location>
        <begin position="473"/>
        <end position="501"/>
    </location>
</feature>
<dbReference type="SMART" id="SM00164">
    <property type="entry name" value="TBC"/>
    <property type="match status" value="1"/>
</dbReference>
<accession>A0A9W8G429</accession>
<feature type="compositionally biased region" description="Low complexity" evidence="4">
    <location>
        <begin position="209"/>
        <end position="218"/>
    </location>
</feature>
<dbReference type="Gene3D" id="1.10.472.80">
    <property type="entry name" value="Ypt/Rab-GAP domain of gyp1p, domain 3"/>
    <property type="match status" value="1"/>
</dbReference>
<feature type="compositionally biased region" description="Low complexity" evidence="4">
    <location>
        <begin position="687"/>
        <end position="696"/>
    </location>
</feature>
<organism evidence="6 7">
    <name type="scientific">Coemansia spiralis</name>
    <dbReference type="NCBI Taxonomy" id="417178"/>
    <lineage>
        <taxon>Eukaryota</taxon>
        <taxon>Fungi</taxon>
        <taxon>Fungi incertae sedis</taxon>
        <taxon>Zoopagomycota</taxon>
        <taxon>Kickxellomycotina</taxon>
        <taxon>Kickxellomycetes</taxon>
        <taxon>Kickxellales</taxon>
        <taxon>Kickxellaceae</taxon>
        <taxon>Coemansia</taxon>
    </lineage>
</organism>
<evidence type="ECO:0000256" key="4">
    <source>
        <dbReference type="SAM" id="MobiDB-lite"/>
    </source>
</evidence>
<feature type="region of interest" description="Disordered" evidence="4">
    <location>
        <begin position="659"/>
        <end position="732"/>
    </location>
</feature>
<feature type="region of interest" description="Disordered" evidence="4">
    <location>
        <begin position="599"/>
        <end position="647"/>
    </location>
</feature>
<feature type="compositionally biased region" description="Pro residues" evidence="4">
    <location>
        <begin position="556"/>
        <end position="570"/>
    </location>
</feature>
<feature type="compositionally biased region" description="Polar residues" evidence="4">
    <location>
        <begin position="94"/>
        <end position="103"/>
    </location>
</feature>
<feature type="compositionally biased region" description="Polar residues" evidence="4">
    <location>
        <begin position="610"/>
        <end position="620"/>
    </location>
</feature>
<feature type="compositionally biased region" description="Basic and acidic residues" evidence="4">
    <location>
        <begin position="182"/>
        <end position="200"/>
    </location>
</feature>
<feature type="compositionally biased region" description="Basic and acidic residues" evidence="4">
    <location>
        <begin position="54"/>
        <end position="68"/>
    </location>
</feature>
<evidence type="ECO:0000259" key="5">
    <source>
        <dbReference type="PROSITE" id="PS50086"/>
    </source>
</evidence>
<evidence type="ECO:0000313" key="6">
    <source>
        <dbReference type="EMBL" id="KAJ2672769.1"/>
    </source>
</evidence>
<proteinExistence type="predicted"/>
<gene>
    <name evidence="6" type="primary">GYP5</name>
    <name evidence="6" type="ORF">GGI25_004964</name>
</gene>
<feature type="compositionally biased region" description="Basic and acidic residues" evidence="4">
    <location>
        <begin position="473"/>
        <end position="491"/>
    </location>
</feature>
<name>A0A9W8G429_9FUNG</name>
<evidence type="ECO:0000313" key="7">
    <source>
        <dbReference type="Proteomes" id="UP001151518"/>
    </source>
</evidence>
<dbReference type="Pfam" id="PF23436">
    <property type="entry name" value="RabGap-TBC_2"/>
    <property type="match status" value="1"/>
</dbReference>
<dbReference type="InterPro" id="IPR050302">
    <property type="entry name" value="Rab_GAP_TBC_domain"/>
</dbReference>
<feature type="region of interest" description="Disordered" evidence="4">
    <location>
        <begin position="538"/>
        <end position="584"/>
    </location>
</feature>
<evidence type="ECO:0000256" key="2">
    <source>
        <dbReference type="ARBA" id="ARBA00023054"/>
    </source>
</evidence>